<evidence type="ECO:0000259" key="1">
    <source>
        <dbReference type="PROSITE" id="PS50181"/>
    </source>
</evidence>
<evidence type="ECO:0000313" key="2">
    <source>
        <dbReference type="EMBL" id="CAF3361606.1"/>
    </source>
</evidence>
<evidence type="ECO:0000313" key="4">
    <source>
        <dbReference type="Proteomes" id="UP000663869"/>
    </source>
</evidence>
<dbReference type="EMBL" id="CAJOBQ010001664">
    <property type="protein sequence ID" value="CAF4505955.1"/>
    <property type="molecule type" value="Genomic_DNA"/>
</dbReference>
<comment type="caution">
    <text evidence="2">The sequence shown here is derived from an EMBL/GenBank/DDBJ whole genome shotgun (WGS) entry which is preliminary data.</text>
</comment>
<feature type="domain" description="F-box" evidence="1">
    <location>
        <begin position="5"/>
        <end position="52"/>
    </location>
</feature>
<evidence type="ECO:0000313" key="3">
    <source>
        <dbReference type="EMBL" id="CAF4505955.1"/>
    </source>
</evidence>
<protein>
    <recommendedName>
        <fullName evidence="1">F-box domain-containing protein</fullName>
    </recommendedName>
</protein>
<dbReference type="InterPro" id="IPR032675">
    <property type="entry name" value="LRR_dom_sf"/>
</dbReference>
<reference evidence="2" key="1">
    <citation type="submission" date="2021-02" db="EMBL/GenBank/DDBJ databases">
        <authorList>
            <person name="Nowell W R."/>
        </authorList>
    </citation>
    <scope>NUCLEOTIDE SEQUENCE</scope>
</reference>
<accession>A0A817WYY3</accession>
<dbReference type="Proteomes" id="UP000663869">
    <property type="component" value="Unassembled WGS sequence"/>
</dbReference>
<dbReference type="Gene3D" id="3.80.10.10">
    <property type="entry name" value="Ribonuclease Inhibitor"/>
    <property type="match status" value="1"/>
</dbReference>
<dbReference type="AlphaFoldDB" id="A0A817WYY3"/>
<name>A0A817WYY3_9BILA</name>
<dbReference type="InterPro" id="IPR001810">
    <property type="entry name" value="F-box_dom"/>
</dbReference>
<proteinExistence type="predicted"/>
<gene>
    <name evidence="2" type="ORF">FME351_LOCUS5470</name>
    <name evidence="3" type="ORF">TSG867_LOCUS21480</name>
</gene>
<sequence length="534" mass="62397">MNWSNINFLDLPNEILFIILKKLDNMDVLYSLLNVDNQRLDMVVQEKMFTENLNFIITTSTGEIFPIADNIIDRFCKNILPRINNNIKSLILESGSMERILLAANYANLTEIKLFNFTDKIFSRYFKVNSPFHRIFPQQITDLILVYKQSHHIFSMEQYTNELHKNIFNFFKNLQHLSLNESCLFLSFRNLSLRTCSSSNLKKLCIAVKRFDDCLALLDGRLKELTTFILDICTVNDNISAVYNMDDLPNLKCFSLICDCSGKQYDSKIVPLLRRMFNLEELTLNIIIENRTRFIDGTHLKNEVFARMPWLYKFTFHISTETKLQHLVHGLSSDDIQQTFSNIGYKQVACIINHCYTNADCHVFSLPPVFDTLHSIGNTFPSIVFSYVTFLLIHDDVPFKHEFFLQVAKFFPSLKRLNVLNIKSESQISDNIASTDNQLSSIVEYPHLISLHLGLSHTDYYEQFLNNTRTHLPRLTQLKVNYTRLTFVTENFTRDATRLNCTNVKRLLIREQLVHSKDFYIYFPVVTSFLHPLD</sequence>
<dbReference type="Proteomes" id="UP000663862">
    <property type="component" value="Unassembled WGS sequence"/>
</dbReference>
<dbReference type="PROSITE" id="PS50181">
    <property type="entry name" value="FBOX"/>
    <property type="match status" value="1"/>
</dbReference>
<dbReference type="EMBL" id="CAJNYU010000467">
    <property type="protein sequence ID" value="CAF3361606.1"/>
    <property type="molecule type" value="Genomic_DNA"/>
</dbReference>
<organism evidence="2 4">
    <name type="scientific">Rotaria socialis</name>
    <dbReference type="NCBI Taxonomy" id="392032"/>
    <lineage>
        <taxon>Eukaryota</taxon>
        <taxon>Metazoa</taxon>
        <taxon>Spiralia</taxon>
        <taxon>Gnathifera</taxon>
        <taxon>Rotifera</taxon>
        <taxon>Eurotatoria</taxon>
        <taxon>Bdelloidea</taxon>
        <taxon>Philodinida</taxon>
        <taxon>Philodinidae</taxon>
        <taxon>Rotaria</taxon>
    </lineage>
</organism>